<gene>
    <name evidence="12" type="ORF">ElyMa_004124900</name>
</gene>
<feature type="region of interest" description="Disordered" evidence="11">
    <location>
        <begin position="10"/>
        <end position="43"/>
    </location>
</feature>
<dbReference type="Pfam" id="PF14839">
    <property type="entry name" value="DOR"/>
    <property type="match status" value="1"/>
</dbReference>
<feature type="compositionally biased region" description="Basic and acidic residues" evidence="11">
    <location>
        <begin position="331"/>
        <end position="343"/>
    </location>
</feature>
<dbReference type="AlphaFoldDB" id="A0AAV4GE12"/>
<keyword evidence="9" id="KW-0968">Cytoplasmic vesicle</keyword>
<keyword evidence="3" id="KW-0963">Cytoplasm</keyword>
<evidence type="ECO:0000256" key="11">
    <source>
        <dbReference type="SAM" id="MobiDB-lite"/>
    </source>
</evidence>
<keyword evidence="5" id="KW-0805">Transcription regulation</keyword>
<comment type="subcellular location">
    <subcellularLocation>
        <location evidence="2">Cytoplasm</location>
        <location evidence="2">Cytosol</location>
    </subcellularLocation>
    <subcellularLocation>
        <location evidence="1">Cytoplasmic vesicle</location>
        <location evidence="1">Autophagosome</location>
    </subcellularLocation>
    <subcellularLocation>
        <location evidence="10">Nucleus</location>
        <location evidence="10">Nuclear body</location>
    </subcellularLocation>
</comment>
<dbReference type="GO" id="GO:0045893">
    <property type="term" value="P:positive regulation of DNA-templated transcription"/>
    <property type="evidence" value="ECO:0007669"/>
    <property type="project" value="TreeGrafter"/>
</dbReference>
<dbReference type="GO" id="GO:0000045">
    <property type="term" value="P:autophagosome assembly"/>
    <property type="evidence" value="ECO:0007669"/>
    <property type="project" value="TreeGrafter"/>
</dbReference>
<evidence type="ECO:0000256" key="7">
    <source>
        <dbReference type="ARBA" id="ARBA00023163"/>
    </source>
</evidence>
<evidence type="ECO:0000256" key="10">
    <source>
        <dbReference type="ARBA" id="ARBA00034306"/>
    </source>
</evidence>
<feature type="compositionally biased region" description="Polar residues" evidence="11">
    <location>
        <begin position="145"/>
        <end position="157"/>
    </location>
</feature>
<feature type="compositionally biased region" description="Basic and acidic residues" evidence="11">
    <location>
        <begin position="34"/>
        <end position="43"/>
    </location>
</feature>
<evidence type="ECO:0000313" key="13">
    <source>
        <dbReference type="Proteomes" id="UP000762676"/>
    </source>
</evidence>
<dbReference type="GO" id="GO:0005829">
    <property type="term" value="C:cytosol"/>
    <property type="evidence" value="ECO:0007669"/>
    <property type="project" value="UniProtKB-SubCell"/>
</dbReference>
<feature type="region of interest" description="Disordered" evidence="11">
    <location>
        <begin position="328"/>
        <end position="371"/>
    </location>
</feature>
<keyword evidence="13" id="KW-1185">Reference proteome</keyword>
<comment type="caution">
    <text evidence="12">The sequence shown here is derived from an EMBL/GenBank/DDBJ whole genome shotgun (WGS) entry which is preliminary data.</text>
</comment>
<evidence type="ECO:0000256" key="5">
    <source>
        <dbReference type="ARBA" id="ARBA00023015"/>
    </source>
</evidence>
<name>A0AAV4GE12_9GAST</name>
<accession>A0AAV4GE12</accession>
<feature type="compositionally biased region" description="Polar residues" evidence="11">
    <location>
        <begin position="24"/>
        <end position="33"/>
    </location>
</feature>
<evidence type="ECO:0000256" key="2">
    <source>
        <dbReference type="ARBA" id="ARBA00004514"/>
    </source>
</evidence>
<sequence>MLNSVAKYLWGSSSDEQGPVSRDGQIQGQQHQESAAEEHLPIHHDDDWVVVGLDGLDKENNCDKNSSHSRIYHHHHHVPHPNLAHNNHHHHYSPQSGQAEANSCGGNSNAGAEAESLDEAASLVHRVGYSGSDGQDGPAYLDLDSNYSSDTESSPESVFSACSGRSHATYHPRGTSSEPWVIAPPPCFTGSQVGTLSPVAASPLENLLIEHPSMSVYLSVPHSALPASHPYLFNTSPTGESTLLEEASSFSQDLNNTEAAAKLMESSRAPNTDPAAHVLSRLNMPAAPSNRLRSGGVVHHETVSQKEIARVTRAAQQLQSCKAQKMITAQRCERQNKVREVNSHPKGKSNNSRNKRQQASGAKCSRYSQRV</sequence>
<dbReference type="GO" id="GO:0016604">
    <property type="term" value="C:nuclear body"/>
    <property type="evidence" value="ECO:0007669"/>
    <property type="project" value="UniProtKB-SubCell"/>
</dbReference>
<keyword evidence="7" id="KW-0804">Transcription</keyword>
<feature type="region of interest" description="Disordered" evidence="11">
    <location>
        <begin position="128"/>
        <end position="177"/>
    </location>
</feature>
<organism evidence="12 13">
    <name type="scientific">Elysia marginata</name>
    <dbReference type="NCBI Taxonomy" id="1093978"/>
    <lineage>
        <taxon>Eukaryota</taxon>
        <taxon>Metazoa</taxon>
        <taxon>Spiralia</taxon>
        <taxon>Lophotrochozoa</taxon>
        <taxon>Mollusca</taxon>
        <taxon>Gastropoda</taxon>
        <taxon>Heterobranchia</taxon>
        <taxon>Euthyneura</taxon>
        <taxon>Panpulmonata</taxon>
        <taxon>Sacoglossa</taxon>
        <taxon>Placobranchoidea</taxon>
        <taxon>Plakobranchidae</taxon>
        <taxon>Elysia</taxon>
    </lineage>
</organism>
<evidence type="ECO:0000256" key="8">
    <source>
        <dbReference type="ARBA" id="ARBA00023242"/>
    </source>
</evidence>
<feature type="compositionally biased region" description="Polar residues" evidence="11">
    <location>
        <begin position="95"/>
        <end position="109"/>
    </location>
</feature>
<proteinExistence type="predicted"/>
<dbReference type="PANTHER" id="PTHR31671">
    <property type="entry name" value="DIABETES AND OBESITY REGULATED, ISOFORM G"/>
    <property type="match status" value="1"/>
</dbReference>
<evidence type="ECO:0000256" key="1">
    <source>
        <dbReference type="ARBA" id="ARBA00004419"/>
    </source>
</evidence>
<reference evidence="12 13" key="1">
    <citation type="journal article" date="2021" name="Elife">
        <title>Chloroplast acquisition without the gene transfer in kleptoplastic sea slugs, Plakobranchus ocellatus.</title>
        <authorList>
            <person name="Maeda T."/>
            <person name="Takahashi S."/>
            <person name="Yoshida T."/>
            <person name="Shimamura S."/>
            <person name="Takaki Y."/>
            <person name="Nagai Y."/>
            <person name="Toyoda A."/>
            <person name="Suzuki Y."/>
            <person name="Arimoto A."/>
            <person name="Ishii H."/>
            <person name="Satoh N."/>
            <person name="Nishiyama T."/>
            <person name="Hasebe M."/>
            <person name="Maruyama T."/>
            <person name="Minagawa J."/>
            <person name="Obokata J."/>
            <person name="Shigenobu S."/>
        </authorList>
    </citation>
    <scope>NUCLEOTIDE SEQUENCE [LARGE SCALE GENOMIC DNA]</scope>
</reference>
<dbReference type="Proteomes" id="UP000762676">
    <property type="component" value="Unassembled WGS sequence"/>
</dbReference>
<feature type="compositionally biased region" description="Polar residues" evidence="11">
    <location>
        <begin position="348"/>
        <end position="371"/>
    </location>
</feature>
<dbReference type="EMBL" id="BMAT01008376">
    <property type="protein sequence ID" value="GFR83459.1"/>
    <property type="molecule type" value="Genomic_DNA"/>
</dbReference>
<evidence type="ECO:0000313" key="12">
    <source>
        <dbReference type="EMBL" id="GFR83459.1"/>
    </source>
</evidence>
<keyword evidence="6" id="KW-0010">Activator</keyword>
<dbReference type="PANTHER" id="PTHR31671:SF3">
    <property type="entry name" value="DIABETES AND OBESITY REGULATED, ISOFORM G"/>
    <property type="match status" value="1"/>
</dbReference>
<protein>
    <submittedName>
        <fullName evidence="12">Tumor protein p53 inducible nuclear protein 2</fullName>
    </submittedName>
</protein>
<dbReference type="GO" id="GO:0031410">
    <property type="term" value="C:cytoplasmic vesicle"/>
    <property type="evidence" value="ECO:0007669"/>
    <property type="project" value="UniProtKB-KW"/>
</dbReference>
<evidence type="ECO:0000256" key="9">
    <source>
        <dbReference type="ARBA" id="ARBA00023329"/>
    </source>
</evidence>
<evidence type="ECO:0000256" key="6">
    <source>
        <dbReference type="ARBA" id="ARBA00023159"/>
    </source>
</evidence>
<feature type="region of interest" description="Disordered" evidence="11">
    <location>
        <begin position="77"/>
        <end position="115"/>
    </location>
</feature>
<evidence type="ECO:0000256" key="4">
    <source>
        <dbReference type="ARBA" id="ARBA00023006"/>
    </source>
</evidence>
<evidence type="ECO:0000256" key="3">
    <source>
        <dbReference type="ARBA" id="ARBA00022490"/>
    </source>
</evidence>
<keyword evidence="4" id="KW-0072">Autophagy</keyword>
<dbReference type="GO" id="GO:0005776">
    <property type="term" value="C:autophagosome"/>
    <property type="evidence" value="ECO:0007669"/>
    <property type="project" value="UniProtKB-SubCell"/>
</dbReference>
<dbReference type="InterPro" id="IPR029431">
    <property type="entry name" value="TP53INP"/>
</dbReference>
<keyword evidence="8" id="KW-0539">Nucleus</keyword>